<evidence type="ECO:0000256" key="14">
    <source>
        <dbReference type="ARBA" id="ARBA00023264"/>
    </source>
</evidence>
<dbReference type="GO" id="GO:0005886">
    <property type="term" value="C:plasma membrane"/>
    <property type="evidence" value="ECO:0007669"/>
    <property type="project" value="UniProtKB-SubCell"/>
</dbReference>
<feature type="transmembrane region" description="Helical" evidence="19">
    <location>
        <begin position="58"/>
        <end position="77"/>
    </location>
</feature>
<dbReference type="AlphaFoldDB" id="A0A521BAE7"/>
<keyword evidence="4" id="KW-0444">Lipid biosynthesis</keyword>
<evidence type="ECO:0000256" key="5">
    <source>
        <dbReference type="ARBA" id="ARBA00022679"/>
    </source>
</evidence>
<dbReference type="EMBL" id="FXTB01000001">
    <property type="protein sequence ID" value="SMO43670.1"/>
    <property type="molecule type" value="Genomic_DNA"/>
</dbReference>
<comment type="subcellular location">
    <subcellularLocation>
        <location evidence="1">Cell membrane</location>
        <topology evidence="1">Multi-pass membrane protein</topology>
    </subcellularLocation>
</comment>
<evidence type="ECO:0000256" key="15">
    <source>
        <dbReference type="PIRSR" id="PIRSR600829-1"/>
    </source>
</evidence>
<feature type="binding site" evidence="18">
    <location>
        <position position="78"/>
    </location>
    <ligand>
        <name>a divalent metal cation</name>
        <dbReference type="ChEBI" id="CHEBI:60240"/>
    </ligand>
</feature>
<evidence type="ECO:0000256" key="1">
    <source>
        <dbReference type="ARBA" id="ARBA00004651"/>
    </source>
</evidence>
<dbReference type="PANTHER" id="PTHR34299:SF1">
    <property type="entry name" value="DIACYLGLYCEROL KINASE"/>
    <property type="match status" value="1"/>
</dbReference>
<dbReference type="RefSeq" id="WP_142532137.1">
    <property type="nucleotide sequence ID" value="NZ_FXTB01000001.1"/>
</dbReference>
<feature type="binding site" evidence="16">
    <location>
        <position position="71"/>
    </location>
    <ligand>
        <name>substrate</name>
    </ligand>
</feature>
<keyword evidence="11" id="KW-0443">Lipid metabolism</keyword>
<feature type="binding site" evidence="18">
    <location>
        <position position="30"/>
    </location>
    <ligand>
        <name>a divalent metal cation</name>
        <dbReference type="ChEBI" id="CHEBI:60240"/>
    </ligand>
</feature>
<dbReference type="Gene3D" id="1.10.287.3610">
    <property type="match status" value="1"/>
</dbReference>
<dbReference type="InterPro" id="IPR036945">
    <property type="entry name" value="DAGK_sf"/>
</dbReference>
<keyword evidence="10 19" id="KW-1133">Transmembrane helix</keyword>
<evidence type="ECO:0000256" key="10">
    <source>
        <dbReference type="ARBA" id="ARBA00022989"/>
    </source>
</evidence>
<keyword evidence="6 19" id="KW-0812">Transmembrane</keyword>
<keyword evidence="7 17" id="KW-0547">Nucleotide-binding</keyword>
<evidence type="ECO:0000256" key="4">
    <source>
        <dbReference type="ARBA" id="ARBA00022516"/>
    </source>
</evidence>
<keyword evidence="5" id="KW-0808">Transferase</keyword>
<dbReference type="Pfam" id="PF01219">
    <property type="entry name" value="DAGK_prokar"/>
    <property type="match status" value="1"/>
</dbReference>
<sequence>MNKPAQCSITKRMQSFMHAFNGLKLLFKEEHNARIHLAVAIIALTLGFVLDINTTEWLTVLLSIALVISLELLNAAIENLADFVCPQKDVRIKKIKDLAAGAVLWGAMAAFIIGGVIFVPKLWQLIS</sequence>
<keyword evidence="3" id="KW-1003">Cell membrane</keyword>
<keyword evidence="18" id="KW-0479">Metal-binding</keyword>
<evidence type="ECO:0000313" key="20">
    <source>
        <dbReference type="EMBL" id="SMO43670.1"/>
    </source>
</evidence>
<keyword evidence="18" id="KW-0460">Magnesium</keyword>
<keyword evidence="21" id="KW-1185">Reference proteome</keyword>
<evidence type="ECO:0000256" key="11">
    <source>
        <dbReference type="ARBA" id="ARBA00023098"/>
    </source>
</evidence>
<keyword evidence="13" id="KW-0594">Phospholipid biosynthesis</keyword>
<evidence type="ECO:0000256" key="2">
    <source>
        <dbReference type="ARBA" id="ARBA00005967"/>
    </source>
</evidence>
<evidence type="ECO:0000256" key="6">
    <source>
        <dbReference type="ARBA" id="ARBA00022692"/>
    </source>
</evidence>
<dbReference type="Proteomes" id="UP000319040">
    <property type="component" value="Unassembled WGS sequence"/>
</dbReference>
<protein>
    <submittedName>
        <fullName evidence="20">Diacylglycerol kinase (ATP)</fullName>
    </submittedName>
</protein>
<evidence type="ECO:0000256" key="3">
    <source>
        <dbReference type="ARBA" id="ARBA00022475"/>
    </source>
</evidence>
<evidence type="ECO:0000256" key="17">
    <source>
        <dbReference type="PIRSR" id="PIRSR600829-3"/>
    </source>
</evidence>
<keyword evidence="12 19" id="KW-0472">Membrane</keyword>
<evidence type="ECO:0000256" key="16">
    <source>
        <dbReference type="PIRSR" id="PIRSR600829-2"/>
    </source>
</evidence>
<keyword evidence="8 20" id="KW-0418">Kinase</keyword>
<evidence type="ECO:0000256" key="18">
    <source>
        <dbReference type="PIRSR" id="PIRSR600829-4"/>
    </source>
</evidence>
<dbReference type="GO" id="GO:0005524">
    <property type="term" value="F:ATP binding"/>
    <property type="evidence" value="ECO:0007669"/>
    <property type="project" value="UniProtKB-KW"/>
</dbReference>
<reference evidence="20 21" key="1">
    <citation type="submission" date="2017-05" db="EMBL/GenBank/DDBJ databases">
        <authorList>
            <person name="Varghese N."/>
            <person name="Submissions S."/>
        </authorList>
    </citation>
    <scope>NUCLEOTIDE SEQUENCE [LARGE SCALE GENOMIC DNA]</scope>
    <source>
        <strain evidence="20 21">DSM 27040</strain>
    </source>
</reference>
<feature type="binding site" evidence="17">
    <location>
        <position position="78"/>
    </location>
    <ligand>
        <name>ATP</name>
        <dbReference type="ChEBI" id="CHEBI:30616"/>
    </ligand>
</feature>
<name>A0A521BAE7_SACCC</name>
<dbReference type="PANTHER" id="PTHR34299">
    <property type="entry name" value="DIACYLGLYCEROL KINASE"/>
    <property type="match status" value="1"/>
</dbReference>
<feature type="transmembrane region" description="Helical" evidence="19">
    <location>
        <begin position="33"/>
        <end position="52"/>
    </location>
</feature>
<dbReference type="InterPro" id="IPR000829">
    <property type="entry name" value="DAGK"/>
</dbReference>
<dbReference type="GO" id="GO:0016301">
    <property type="term" value="F:kinase activity"/>
    <property type="evidence" value="ECO:0007669"/>
    <property type="project" value="UniProtKB-KW"/>
</dbReference>
<evidence type="ECO:0000313" key="21">
    <source>
        <dbReference type="Proteomes" id="UP000319040"/>
    </source>
</evidence>
<evidence type="ECO:0000256" key="19">
    <source>
        <dbReference type="SAM" id="Phobius"/>
    </source>
</evidence>
<evidence type="ECO:0000256" key="8">
    <source>
        <dbReference type="ARBA" id="ARBA00022777"/>
    </source>
</evidence>
<feature type="binding site" evidence="17">
    <location>
        <position position="30"/>
    </location>
    <ligand>
        <name>ATP</name>
        <dbReference type="ChEBI" id="CHEBI:30616"/>
    </ligand>
</feature>
<evidence type="ECO:0000256" key="12">
    <source>
        <dbReference type="ARBA" id="ARBA00023136"/>
    </source>
</evidence>
<gene>
    <name evidence="20" type="ORF">SAMN06265379_101804</name>
</gene>
<organism evidence="20 21">
    <name type="scientific">Saccharicrinis carchari</name>
    <dbReference type="NCBI Taxonomy" id="1168039"/>
    <lineage>
        <taxon>Bacteria</taxon>
        <taxon>Pseudomonadati</taxon>
        <taxon>Bacteroidota</taxon>
        <taxon>Bacteroidia</taxon>
        <taxon>Marinilabiliales</taxon>
        <taxon>Marinilabiliaceae</taxon>
        <taxon>Saccharicrinis</taxon>
    </lineage>
</organism>
<comment type="similarity">
    <text evidence="2">Belongs to the bacterial diacylglycerol kinase family.</text>
</comment>
<evidence type="ECO:0000256" key="7">
    <source>
        <dbReference type="ARBA" id="ARBA00022741"/>
    </source>
</evidence>
<dbReference type="GO" id="GO:0046872">
    <property type="term" value="F:metal ion binding"/>
    <property type="evidence" value="ECO:0007669"/>
    <property type="project" value="UniProtKB-KW"/>
</dbReference>
<proteinExistence type="inferred from homology"/>
<accession>A0A521BAE7</accession>
<feature type="active site" description="Proton acceptor" evidence="15">
    <location>
        <position position="71"/>
    </location>
</feature>
<dbReference type="OrthoDB" id="1493837at2"/>
<feature type="transmembrane region" description="Helical" evidence="19">
    <location>
        <begin position="98"/>
        <end position="119"/>
    </location>
</feature>
<keyword evidence="9 17" id="KW-0067">ATP-binding</keyword>
<dbReference type="InterPro" id="IPR033717">
    <property type="entry name" value="UDPK"/>
</dbReference>
<keyword evidence="14" id="KW-1208">Phospholipid metabolism</keyword>
<dbReference type="CDD" id="cd14265">
    <property type="entry name" value="UDPK_IM_like"/>
    <property type="match status" value="1"/>
</dbReference>
<feature type="binding site" evidence="17">
    <location>
        <begin position="96"/>
        <end position="97"/>
    </location>
    <ligand>
        <name>ATP</name>
        <dbReference type="ChEBI" id="CHEBI:30616"/>
    </ligand>
</feature>
<comment type="cofactor">
    <cofactor evidence="18">
        <name>Mg(2+)</name>
        <dbReference type="ChEBI" id="CHEBI:18420"/>
    </cofactor>
    <text evidence="18">Mn(2+), Zn(2+), Cd(2+) and Co(2+) support activity to lesser extents.</text>
</comment>
<evidence type="ECO:0000256" key="13">
    <source>
        <dbReference type="ARBA" id="ARBA00023209"/>
    </source>
</evidence>
<evidence type="ECO:0000256" key="9">
    <source>
        <dbReference type="ARBA" id="ARBA00022840"/>
    </source>
</evidence>
<dbReference type="GO" id="GO:0008654">
    <property type="term" value="P:phospholipid biosynthetic process"/>
    <property type="evidence" value="ECO:0007669"/>
    <property type="project" value="UniProtKB-KW"/>
</dbReference>